<reference evidence="7 8" key="1">
    <citation type="submission" date="2024-05" db="EMBL/GenBank/DDBJ databases">
        <authorList>
            <person name="Yi C."/>
        </authorList>
    </citation>
    <scope>NUCLEOTIDE SEQUENCE [LARGE SCALE GENOMIC DNA]</scope>
    <source>
        <strain evidence="7 8">XS13</strain>
    </source>
</reference>
<name>A0ABV0INK5_9MICC</name>
<protein>
    <submittedName>
        <fullName evidence="7">Tyrosine-type recombinase/integrase</fullName>
    </submittedName>
</protein>
<evidence type="ECO:0000256" key="2">
    <source>
        <dbReference type="ARBA" id="ARBA00023125"/>
    </source>
</evidence>
<keyword evidence="3" id="KW-0233">DNA recombination</keyword>
<dbReference type="InterPro" id="IPR044068">
    <property type="entry name" value="CB"/>
</dbReference>
<dbReference type="Gene3D" id="1.10.443.10">
    <property type="entry name" value="Intergrase catalytic core"/>
    <property type="match status" value="1"/>
</dbReference>
<sequence>MNDEQLMAAYRDWLLSHRRPQTVRNRVHYATRLLTWAQDQGSSVWELGVQHLAGWLLTVGESPSTRKNAADAISTFYRWAVTTGHASTNPAKDLPRITVPRGLPRPAPDQVLRKAAQRCTRHIDLLMLLLGSYGGLRVSEIAVLHTHDVLGSSLRITGKGGHIRLVPIHPILTAPLSQVSSGWLFPSSKNPTGHYLPSSIAQRIADLLDPGWSAHTLRHRFATEYYDKHPDLLALRDLLGHADVSTTMIYTKVSSDRLAASVSDLPVVIDVNQVHAGLKPVA</sequence>
<gene>
    <name evidence="7" type="ORF">ABDK96_15640</name>
</gene>
<dbReference type="InterPro" id="IPR011010">
    <property type="entry name" value="DNA_brk_join_enz"/>
</dbReference>
<evidence type="ECO:0000256" key="1">
    <source>
        <dbReference type="ARBA" id="ARBA00008857"/>
    </source>
</evidence>
<feature type="domain" description="Tyr recombinase" evidence="5">
    <location>
        <begin position="102"/>
        <end position="263"/>
    </location>
</feature>
<dbReference type="SUPFAM" id="SSF56349">
    <property type="entry name" value="DNA breaking-rejoining enzymes"/>
    <property type="match status" value="1"/>
</dbReference>
<dbReference type="Proteomes" id="UP001484097">
    <property type="component" value="Unassembled WGS sequence"/>
</dbReference>
<keyword evidence="2 4" id="KW-0238">DNA-binding</keyword>
<dbReference type="InterPro" id="IPR050090">
    <property type="entry name" value="Tyrosine_recombinase_XerCD"/>
</dbReference>
<dbReference type="InterPro" id="IPR002104">
    <property type="entry name" value="Integrase_catalytic"/>
</dbReference>
<keyword evidence="8" id="KW-1185">Reference proteome</keyword>
<dbReference type="PROSITE" id="PS51898">
    <property type="entry name" value="TYR_RECOMBINASE"/>
    <property type="match status" value="1"/>
</dbReference>
<feature type="domain" description="Core-binding (CB)" evidence="6">
    <location>
        <begin position="1"/>
        <end position="81"/>
    </location>
</feature>
<dbReference type="PANTHER" id="PTHR30349">
    <property type="entry name" value="PHAGE INTEGRASE-RELATED"/>
    <property type="match status" value="1"/>
</dbReference>
<evidence type="ECO:0000313" key="7">
    <source>
        <dbReference type="EMBL" id="MEO9249117.1"/>
    </source>
</evidence>
<organism evidence="7 8">
    <name type="scientific">Citricoccus nitrophenolicus</name>
    <dbReference type="NCBI Taxonomy" id="863575"/>
    <lineage>
        <taxon>Bacteria</taxon>
        <taxon>Bacillati</taxon>
        <taxon>Actinomycetota</taxon>
        <taxon>Actinomycetes</taxon>
        <taxon>Micrococcales</taxon>
        <taxon>Micrococcaceae</taxon>
        <taxon>Citricoccus</taxon>
    </lineage>
</organism>
<dbReference type="Pfam" id="PF00589">
    <property type="entry name" value="Phage_integrase"/>
    <property type="match status" value="1"/>
</dbReference>
<dbReference type="Gene3D" id="1.10.150.130">
    <property type="match status" value="1"/>
</dbReference>
<evidence type="ECO:0000256" key="4">
    <source>
        <dbReference type="PROSITE-ProRule" id="PRU01248"/>
    </source>
</evidence>
<dbReference type="EMBL" id="JBDXMX010000009">
    <property type="protein sequence ID" value="MEO9249117.1"/>
    <property type="molecule type" value="Genomic_DNA"/>
</dbReference>
<accession>A0ABV0INK5</accession>
<comment type="similarity">
    <text evidence="1">Belongs to the 'phage' integrase family.</text>
</comment>
<evidence type="ECO:0000259" key="5">
    <source>
        <dbReference type="PROSITE" id="PS51898"/>
    </source>
</evidence>
<dbReference type="InterPro" id="IPR010998">
    <property type="entry name" value="Integrase_recombinase_N"/>
</dbReference>
<evidence type="ECO:0000313" key="8">
    <source>
        <dbReference type="Proteomes" id="UP001484097"/>
    </source>
</evidence>
<dbReference type="PANTHER" id="PTHR30349:SF41">
    <property type="entry name" value="INTEGRASE_RECOMBINASE PROTEIN MJ0367-RELATED"/>
    <property type="match status" value="1"/>
</dbReference>
<proteinExistence type="inferred from homology"/>
<comment type="caution">
    <text evidence="7">The sequence shown here is derived from an EMBL/GenBank/DDBJ whole genome shotgun (WGS) entry which is preliminary data.</text>
</comment>
<dbReference type="RefSeq" id="WP_347921807.1">
    <property type="nucleotide sequence ID" value="NZ_JBDXMX010000009.1"/>
</dbReference>
<evidence type="ECO:0000259" key="6">
    <source>
        <dbReference type="PROSITE" id="PS51900"/>
    </source>
</evidence>
<dbReference type="InterPro" id="IPR013762">
    <property type="entry name" value="Integrase-like_cat_sf"/>
</dbReference>
<dbReference type="PROSITE" id="PS51900">
    <property type="entry name" value="CB"/>
    <property type="match status" value="1"/>
</dbReference>
<evidence type="ECO:0000256" key="3">
    <source>
        <dbReference type="ARBA" id="ARBA00023172"/>
    </source>
</evidence>